<dbReference type="InterPro" id="IPR036638">
    <property type="entry name" value="HLH_DNA-bd_sf"/>
</dbReference>
<evidence type="ECO:0000259" key="8">
    <source>
        <dbReference type="PROSITE" id="PS50888"/>
    </source>
</evidence>
<keyword evidence="4" id="KW-0238">DNA-binding</keyword>
<comment type="similarity">
    <text evidence="2">Belongs to the MiT/TFE family.</text>
</comment>
<dbReference type="GO" id="GO:0046983">
    <property type="term" value="F:protein dimerization activity"/>
    <property type="evidence" value="ECO:0007669"/>
    <property type="project" value="InterPro"/>
</dbReference>
<evidence type="ECO:0000313" key="10">
    <source>
        <dbReference type="WBParaSite" id="MBELARI_LOCUS13921"/>
    </source>
</evidence>
<proteinExistence type="inferred from homology"/>
<evidence type="ECO:0000256" key="5">
    <source>
        <dbReference type="ARBA" id="ARBA00023163"/>
    </source>
</evidence>
<keyword evidence="6" id="KW-0539">Nucleus</keyword>
<dbReference type="WBParaSite" id="MBELARI_LOCUS13921">
    <property type="protein sequence ID" value="MBELARI_LOCUS13921"/>
    <property type="gene ID" value="MBELARI_LOCUS13921"/>
</dbReference>
<dbReference type="GO" id="GO:0000978">
    <property type="term" value="F:RNA polymerase II cis-regulatory region sequence-specific DNA binding"/>
    <property type="evidence" value="ECO:0007669"/>
    <property type="project" value="TreeGrafter"/>
</dbReference>
<name>A0AAF3EIT9_9BILA</name>
<dbReference type="Proteomes" id="UP000887575">
    <property type="component" value="Unassembled WGS sequence"/>
</dbReference>
<dbReference type="Gene3D" id="4.10.280.10">
    <property type="entry name" value="Helix-loop-helix DNA-binding domain"/>
    <property type="match status" value="1"/>
</dbReference>
<evidence type="ECO:0000256" key="3">
    <source>
        <dbReference type="ARBA" id="ARBA00023015"/>
    </source>
</evidence>
<evidence type="ECO:0000256" key="2">
    <source>
        <dbReference type="ARBA" id="ARBA00008289"/>
    </source>
</evidence>
<dbReference type="SUPFAM" id="SSF47459">
    <property type="entry name" value="HLH, helix-loop-helix DNA-binding domain"/>
    <property type="match status" value="1"/>
</dbReference>
<dbReference type="GO" id="GO:0000981">
    <property type="term" value="F:DNA-binding transcription factor activity, RNA polymerase II-specific"/>
    <property type="evidence" value="ECO:0007669"/>
    <property type="project" value="TreeGrafter"/>
</dbReference>
<feature type="domain" description="BHLH" evidence="8">
    <location>
        <begin position="27"/>
        <end position="83"/>
    </location>
</feature>
<reference evidence="10" key="1">
    <citation type="submission" date="2024-02" db="UniProtKB">
        <authorList>
            <consortium name="WormBaseParasite"/>
        </authorList>
    </citation>
    <scope>IDENTIFICATION</scope>
</reference>
<feature type="region of interest" description="Disordered" evidence="7">
    <location>
        <begin position="1"/>
        <end position="37"/>
    </location>
</feature>
<evidence type="ECO:0000256" key="6">
    <source>
        <dbReference type="ARBA" id="ARBA00023242"/>
    </source>
</evidence>
<dbReference type="PANTHER" id="PTHR45776:SF2">
    <property type="entry name" value="MIP04163P"/>
    <property type="match status" value="1"/>
</dbReference>
<keyword evidence="5" id="KW-0804">Transcription</keyword>
<evidence type="ECO:0000313" key="9">
    <source>
        <dbReference type="Proteomes" id="UP000887575"/>
    </source>
</evidence>
<evidence type="ECO:0000256" key="7">
    <source>
        <dbReference type="SAM" id="MobiDB-lite"/>
    </source>
</evidence>
<dbReference type="SMART" id="SM00353">
    <property type="entry name" value="HLH"/>
    <property type="match status" value="1"/>
</dbReference>
<sequence>MDQLVCGSSKGSIPSADNPDFYQKDRKKKDIHNRIERDRRNNINDRIKELGLLLPKGASRTILKASCDYIRKLQKDRDGLIKQRPIESGGEY</sequence>
<protein>
    <recommendedName>
        <fullName evidence="8">BHLH domain-containing protein</fullName>
    </recommendedName>
</protein>
<comment type="subcellular location">
    <subcellularLocation>
        <location evidence="1">Nucleus</location>
    </subcellularLocation>
</comment>
<dbReference type="InterPro" id="IPR011598">
    <property type="entry name" value="bHLH_dom"/>
</dbReference>
<evidence type="ECO:0000256" key="1">
    <source>
        <dbReference type="ARBA" id="ARBA00004123"/>
    </source>
</evidence>
<evidence type="ECO:0000256" key="4">
    <source>
        <dbReference type="ARBA" id="ARBA00023125"/>
    </source>
</evidence>
<accession>A0AAF3EIT9</accession>
<dbReference type="PANTHER" id="PTHR45776">
    <property type="entry name" value="MIP04163P"/>
    <property type="match status" value="1"/>
</dbReference>
<dbReference type="PROSITE" id="PS50888">
    <property type="entry name" value="BHLH"/>
    <property type="match status" value="1"/>
</dbReference>
<dbReference type="Pfam" id="PF00010">
    <property type="entry name" value="HLH"/>
    <property type="match status" value="1"/>
</dbReference>
<organism evidence="9 10">
    <name type="scientific">Mesorhabditis belari</name>
    <dbReference type="NCBI Taxonomy" id="2138241"/>
    <lineage>
        <taxon>Eukaryota</taxon>
        <taxon>Metazoa</taxon>
        <taxon>Ecdysozoa</taxon>
        <taxon>Nematoda</taxon>
        <taxon>Chromadorea</taxon>
        <taxon>Rhabditida</taxon>
        <taxon>Rhabditina</taxon>
        <taxon>Rhabditomorpha</taxon>
        <taxon>Rhabditoidea</taxon>
        <taxon>Rhabditidae</taxon>
        <taxon>Mesorhabditinae</taxon>
        <taxon>Mesorhabditis</taxon>
    </lineage>
</organism>
<dbReference type="AlphaFoldDB" id="A0AAF3EIT9"/>
<keyword evidence="3" id="KW-0805">Transcription regulation</keyword>
<dbReference type="GO" id="GO:0005634">
    <property type="term" value="C:nucleus"/>
    <property type="evidence" value="ECO:0007669"/>
    <property type="project" value="UniProtKB-SubCell"/>
</dbReference>
<keyword evidence="9" id="KW-1185">Reference proteome</keyword>